<dbReference type="NCBIfam" id="TIGR01369">
    <property type="entry name" value="CPSaseII_lrg"/>
    <property type="match status" value="1"/>
</dbReference>
<keyword evidence="7" id="KW-0479">Metal-binding</keyword>
<feature type="binding site" evidence="17">
    <location>
        <position position="832"/>
    </location>
    <ligand>
        <name>ATP</name>
        <dbReference type="ChEBI" id="CHEBI:30616"/>
        <label>2</label>
    </ligand>
</feature>
<feature type="binding site" evidence="17">
    <location>
        <position position="780"/>
    </location>
    <ligand>
        <name>ATP</name>
        <dbReference type="ChEBI" id="CHEBI:30616"/>
        <label>2</label>
    </ligand>
</feature>
<dbReference type="InterPro" id="IPR058047">
    <property type="entry name" value="CPSase_preATP-grasp"/>
</dbReference>
<dbReference type="UniPathway" id="UPA00068">
    <property type="reaction ID" value="UER00171"/>
</dbReference>
<dbReference type="EC" id="6.3.4.16" evidence="17"/>
<feature type="binding site" evidence="17">
    <location>
        <position position="832"/>
    </location>
    <ligand>
        <name>Mn(2+)</name>
        <dbReference type="ChEBI" id="CHEBI:29035"/>
        <label>3</label>
    </ligand>
</feature>
<feature type="binding site" evidence="17">
    <location>
        <position position="820"/>
    </location>
    <ligand>
        <name>Mn(2+)</name>
        <dbReference type="ChEBI" id="CHEBI:29035"/>
        <label>3</label>
    </ligand>
</feature>
<keyword evidence="11" id="KW-0460">Magnesium</keyword>
<comment type="cofactor">
    <cofactor evidence="17">
        <name>Mg(2+)</name>
        <dbReference type="ChEBI" id="CHEBI:18420"/>
    </cofactor>
    <cofactor evidence="17">
        <name>Mn(2+)</name>
        <dbReference type="ChEBI" id="CHEBI:29035"/>
    </cofactor>
    <text evidence="17">Binds 4 Mg(2+) or Mn(2+) ions per subunit.</text>
</comment>
<evidence type="ECO:0000313" key="23">
    <source>
        <dbReference type="Proteomes" id="UP000321773"/>
    </source>
</evidence>
<evidence type="ECO:0000256" key="6">
    <source>
        <dbReference type="ARBA" id="ARBA00022605"/>
    </source>
</evidence>
<organism evidence="21 22">
    <name type="scientific">Halolactibacillus miurensis</name>
    <dbReference type="NCBI Taxonomy" id="306541"/>
    <lineage>
        <taxon>Bacteria</taxon>
        <taxon>Bacillati</taxon>
        <taxon>Bacillota</taxon>
        <taxon>Bacilli</taxon>
        <taxon>Bacillales</taxon>
        <taxon>Bacillaceae</taxon>
        <taxon>Halolactibacillus</taxon>
    </lineage>
</organism>
<dbReference type="Gene3D" id="3.40.50.1380">
    <property type="entry name" value="Methylglyoxal synthase-like domain"/>
    <property type="match status" value="1"/>
</dbReference>
<feature type="binding site" evidence="17">
    <location>
        <position position="707"/>
    </location>
    <ligand>
        <name>ATP</name>
        <dbReference type="ChEBI" id="CHEBI:30616"/>
        <label>2</label>
    </ligand>
</feature>
<feature type="binding site" evidence="17">
    <location>
        <position position="298"/>
    </location>
    <ligand>
        <name>Mn(2+)</name>
        <dbReference type="ChEBI" id="CHEBI:29035"/>
        <label>1</label>
    </ligand>
</feature>
<dbReference type="InterPro" id="IPR006275">
    <property type="entry name" value="CPSase_lsu"/>
</dbReference>
<dbReference type="FunFam" id="1.10.1030.10:FF:000002">
    <property type="entry name" value="Carbamoyl-phosphate synthase large chain"/>
    <property type="match status" value="1"/>
</dbReference>
<feature type="binding site" evidence="17">
    <location>
        <position position="778"/>
    </location>
    <ligand>
        <name>ATP</name>
        <dbReference type="ChEBI" id="CHEBI:30616"/>
        <label>2</label>
    </ligand>
</feature>
<dbReference type="FunFam" id="3.40.50.20:FF:000001">
    <property type="entry name" value="Carbamoyl-phosphate synthase large chain"/>
    <property type="match status" value="2"/>
</dbReference>
<keyword evidence="5 17" id="KW-0436">Ligase</keyword>
<dbReference type="InterPro" id="IPR033937">
    <property type="entry name" value="MGS_CPS_CarB"/>
</dbReference>
<feature type="region of interest" description="Allosteric domain" evidence="17">
    <location>
        <begin position="930"/>
        <end position="1066"/>
    </location>
</feature>
<feature type="binding site" evidence="17">
    <location>
        <position position="834"/>
    </location>
    <ligand>
        <name>Mg(2+)</name>
        <dbReference type="ChEBI" id="CHEBI:18420"/>
        <label>4</label>
    </ligand>
</feature>
<dbReference type="InterPro" id="IPR013815">
    <property type="entry name" value="ATP_grasp_subdomain_1"/>
</dbReference>
<dbReference type="AlphaFoldDB" id="A0A1I6QBL2"/>
<dbReference type="GO" id="GO:0004088">
    <property type="term" value="F:carbamoyl-phosphate synthase (glutamine-hydrolyzing) activity"/>
    <property type="evidence" value="ECO:0007669"/>
    <property type="project" value="UniProtKB-UniRule"/>
</dbReference>
<dbReference type="GO" id="GO:0005737">
    <property type="term" value="C:cytoplasm"/>
    <property type="evidence" value="ECO:0007669"/>
    <property type="project" value="TreeGrafter"/>
</dbReference>
<keyword evidence="9 17" id="KW-0547">Nucleotide-binding</keyword>
<keyword evidence="10 17" id="KW-0067">ATP-binding</keyword>
<dbReference type="GO" id="GO:0006526">
    <property type="term" value="P:L-arginine biosynthetic process"/>
    <property type="evidence" value="ECO:0007669"/>
    <property type="project" value="UniProtKB-UniRule"/>
</dbReference>
<comment type="function">
    <text evidence="16">Small subunit of the glutamine-dependent carbamoyl phosphate synthetase (CPSase). CPSase catalyzes the formation of carbamoyl phosphate from the ammonia moiety of glutamine, carbonate, and phosphate donated by ATP, constituting the first step of the biosynthetic pathway leading to pyrimidine nucleotides. The large subunit (synthetase) binds the substrates ammonia (free or transferred from glutamine from the small subunit), hydrogencarbonate and ATP and carries out an ATP-coupled ligase reaction, activating hydrogencarbonate by forming carboxy phosphate which reacts with ammonia to form carbamoyl phosphate.</text>
</comment>
<feature type="binding site" evidence="17">
    <location>
        <position position="832"/>
    </location>
    <ligand>
        <name>Mg(2+)</name>
        <dbReference type="ChEBI" id="CHEBI:18420"/>
        <label>4</label>
    </ligand>
</feature>
<feature type="binding site" evidence="17">
    <location>
        <position position="752"/>
    </location>
    <ligand>
        <name>ATP</name>
        <dbReference type="ChEBI" id="CHEBI:30616"/>
        <label>2</label>
    </ligand>
</feature>
<evidence type="ECO:0000256" key="14">
    <source>
        <dbReference type="ARBA" id="ARBA00047359"/>
    </source>
</evidence>
<reference evidence="21 22" key="1">
    <citation type="submission" date="2016-10" db="EMBL/GenBank/DDBJ databases">
        <authorList>
            <person name="de Groot N.N."/>
        </authorList>
    </citation>
    <scope>NUCLEOTIDE SEQUENCE [LARGE SCALE GENOMIC DNA]</scope>
    <source>
        <strain evidence="21 22">DSM 17074</strain>
    </source>
</reference>
<evidence type="ECO:0000256" key="15">
    <source>
        <dbReference type="ARBA" id="ARBA00048816"/>
    </source>
</evidence>
<name>A0A1I6QBL2_9BACI</name>
<dbReference type="STRING" id="306541.SAMN05421668_10429"/>
<dbReference type="Pfam" id="PF25596">
    <property type="entry name" value="CPSase_L_D1"/>
    <property type="match status" value="2"/>
</dbReference>
<dbReference type="Gene3D" id="3.30.1490.20">
    <property type="entry name" value="ATP-grasp fold, A domain"/>
    <property type="match status" value="1"/>
</dbReference>
<keyword evidence="4 17" id="KW-0055">Arginine biosynthesis</keyword>
<dbReference type="SUPFAM" id="SSF52335">
    <property type="entry name" value="Methylglyoxal synthase-like"/>
    <property type="match status" value="1"/>
</dbReference>
<dbReference type="CDD" id="cd01424">
    <property type="entry name" value="MGS_CPS_II"/>
    <property type="match status" value="1"/>
</dbReference>
<protein>
    <recommendedName>
        <fullName evidence="17">Carbamoyl phosphate synthase large chain</fullName>
        <ecNumber evidence="17">6.3.4.16</ecNumber>
        <ecNumber evidence="17">6.3.5.5</ecNumber>
    </recommendedName>
    <alternativeName>
        <fullName evidence="17">Carbamoyl phosphate synthetase ammonia chain</fullName>
    </alternativeName>
</protein>
<keyword evidence="6 17" id="KW-0028">Amino-acid biosynthesis</keyword>
<dbReference type="PROSITE" id="PS00866">
    <property type="entry name" value="CPSASE_1"/>
    <property type="match status" value="1"/>
</dbReference>
<feature type="binding site" evidence="17">
    <location>
        <position position="832"/>
    </location>
    <ligand>
        <name>Mg(2+)</name>
        <dbReference type="ChEBI" id="CHEBI:18420"/>
        <label>3</label>
    </ligand>
</feature>
<dbReference type="PROSITE" id="PS51855">
    <property type="entry name" value="MGS"/>
    <property type="match status" value="1"/>
</dbReference>
<dbReference type="EMBL" id="BJWJ01000003">
    <property type="protein sequence ID" value="GEM03492.1"/>
    <property type="molecule type" value="Genomic_DNA"/>
</dbReference>
<comment type="pathway">
    <text evidence="17">Pyrimidine metabolism; UMP biosynthesis via de novo pathway; (S)-dihydroorotate from bicarbonate: step 1/3.</text>
</comment>
<dbReference type="InterPro" id="IPR005480">
    <property type="entry name" value="CPSase_lsu_oligo"/>
</dbReference>
<dbReference type="PANTHER" id="PTHR11405:SF53">
    <property type="entry name" value="CARBAMOYL-PHOSPHATE SYNTHASE [AMMONIA], MITOCHONDRIAL"/>
    <property type="match status" value="1"/>
</dbReference>
<feature type="binding site" evidence="17">
    <location>
        <position position="298"/>
    </location>
    <ligand>
        <name>Mg(2+)</name>
        <dbReference type="ChEBI" id="CHEBI:18420"/>
        <label>2</label>
    </ligand>
</feature>
<dbReference type="InterPro" id="IPR016185">
    <property type="entry name" value="PreATP-grasp_dom_sf"/>
</dbReference>
<feature type="binding site" evidence="17">
    <location>
        <position position="242"/>
    </location>
    <ligand>
        <name>ATP</name>
        <dbReference type="ChEBI" id="CHEBI:30616"/>
        <label>1</label>
    </ligand>
</feature>
<feature type="binding site" evidence="17">
    <location>
        <position position="241"/>
    </location>
    <ligand>
        <name>ATP</name>
        <dbReference type="ChEBI" id="CHEBI:30616"/>
        <label>1</label>
    </ligand>
</feature>
<feature type="region of interest" description="Carbamoyl phosphate synthetic domain" evidence="17">
    <location>
        <begin position="547"/>
        <end position="929"/>
    </location>
</feature>
<dbReference type="Gene3D" id="3.40.50.20">
    <property type="match status" value="2"/>
</dbReference>
<feature type="binding site" evidence="17">
    <location>
        <position position="215"/>
    </location>
    <ligand>
        <name>ATP</name>
        <dbReference type="ChEBI" id="CHEBI:30616"/>
        <label>1</label>
    </ligand>
</feature>
<keyword evidence="8 17" id="KW-0677">Repeat</keyword>
<comment type="pathway">
    <text evidence="2 17">Amino-acid biosynthesis; L-arginine biosynthesis; carbamoyl phosphate from bicarbonate: step 1/1.</text>
</comment>
<dbReference type="GO" id="GO:0004087">
    <property type="term" value="F:carbamoyl-phosphate synthase (ammonia) activity"/>
    <property type="evidence" value="ECO:0007669"/>
    <property type="project" value="UniProtKB-EC"/>
</dbReference>
<feature type="binding site" evidence="17">
    <location>
        <position position="820"/>
    </location>
    <ligand>
        <name>ATP</name>
        <dbReference type="ChEBI" id="CHEBI:30616"/>
        <label>2</label>
    </ligand>
</feature>
<dbReference type="GO" id="GO:0006541">
    <property type="term" value="P:glutamine metabolic process"/>
    <property type="evidence" value="ECO:0007669"/>
    <property type="project" value="TreeGrafter"/>
</dbReference>
<comment type="cofactor">
    <cofactor evidence="1">
        <name>Mn(2+)</name>
        <dbReference type="ChEBI" id="CHEBI:29035"/>
    </cofactor>
</comment>
<dbReference type="GO" id="GO:0005524">
    <property type="term" value="F:ATP binding"/>
    <property type="evidence" value="ECO:0007669"/>
    <property type="project" value="UniProtKB-UniRule"/>
</dbReference>
<evidence type="ECO:0000259" key="18">
    <source>
        <dbReference type="PROSITE" id="PS50975"/>
    </source>
</evidence>
<feature type="binding site" evidence="17">
    <location>
        <position position="284"/>
    </location>
    <ligand>
        <name>Mg(2+)</name>
        <dbReference type="ChEBI" id="CHEBI:18420"/>
        <label>1</label>
    </ligand>
</feature>
<feature type="binding site" evidence="17">
    <location>
        <position position="208"/>
    </location>
    <ligand>
        <name>ATP</name>
        <dbReference type="ChEBI" id="CHEBI:30616"/>
        <label>1</label>
    </ligand>
</feature>
<feature type="binding site" evidence="17">
    <location>
        <position position="834"/>
    </location>
    <ligand>
        <name>Mn(2+)</name>
        <dbReference type="ChEBI" id="CHEBI:29035"/>
        <label>4</label>
    </ligand>
</feature>
<feature type="binding site" evidence="17">
    <location>
        <position position="832"/>
    </location>
    <ligand>
        <name>Mn(2+)</name>
        <dbReference type="ChEBI" id="CHEBI:29035"/>
        <label>4</label>
    </ligand>
</feature>
<proteinExistence type="inferred from homology"/>
<comment type="subunit">
    <text evidence="17">Composed of two chains; the small (or glutamine) chain promotes the hydrolysis of glutamine to ammonia, which is used by the large (or ammonia) chain to synthesize carbamoyl phosphate. Tetramer of heterodimers (alpha,beta)4.</text>
</comment>
<evidence type="ECO:0000256" key="4">
    <source>
        <dbReference type="ARBA" id="ARBA00022571"/>
    </source>
</evidence>
<dbReference type="InterPro" id="IPR005479">
    <property type="entry name" value="CPAse_ATP-bd"/>
</dbReference>
<dbReference type="SUPFAM" id="SSF56059">
    <property type="entry name" value="Glutathione synthetase ATP-binding domain-like"/>
    <property type="match status" value="2"/>
</dbReference>
<feature type="binding site" evidence="17">
    <location>
        <position position="820"/>
    </location>
    <ligand>
        <name>Mg(2+)</name>
        <dbReference type="ChEBI" id="CHEBI:18420"/>
        <label>3</label>
    </ligand>
</feature>
<dbReference type="Gene3D" id="1.10.1030.10">
    <property type="entry name" value="Carbamoyl-phosphate synthetase, large subunit oligomerisation domain"/>
    <property type="match status" value="1"/>
</dbReference>
<dbReference type="Pfam" id="PF02786">
    <property type="entry name" value="CPSase_L_D2"/>
    <property type="match status" value="2"/>
</dbReference>
<evidence type="ECO:0000256" key="13">
    <source>
        <dbReference type="ARBA" id="ARBA00023211"/>
    </source>
</evidence>
<feature type="binding site" evidence="17">
    <location>
        <position position="284"/>
    </location>
    <ligand>
        <name>Mn(2+)</name>
        <dbReference type="ChEBI" id="CHEBI:29035"/>
        <label>1</label>
    </ligand>
</feature>
<dbReference type="InterPro" id="IPR036914">
    <property type="entry name" value="MGS-like_dom_sf"/>
</dbReference>
<dbReference type="InterPro" id="IPR005483">
    <property type="entry name" value="CPSase_dom"/>
</dbReference>
<evidence type="ECO:0000256" key="3">
    <source>
        <dbReference type="ARBA" id="ARBA00009799"/>
    </source>
</evidence>
<keyword evidence="13" id="KW-0464">Manganese</keyword>
<evidence type="ECO:0000256" key="5">
    <source>
        <dbReference type="ARBA" id="ARBA00022598"/>
    </source>
</evidence>
<dbReference type="FunFam" id="3.30.470.20:FF:000001">
    <property type="entry name" value="Carbamoyl-phosphate synthase large chain"/>
    <property type="match status" value="1"/>
</dbReference>
<dbReference type="HAMAP" id="MF_01210_B">
    <property type="entry name" value="CPSase_L_chain_B"/>
    <property type="match status" value="1"/>
</dbReference>
<dbReference type="SMART" id="SM01096">
    <property type="entry name" value="CPSase_L_D3"/>
    <property type="match status" value="1"/>
</dbReference>
<dbReference type="PRINTS" id="PR00098">
    <property type="entry name" value="CPSASE"/>
</dbReference>
<evidence type="ECO:0000256" key="1">
    <source>
        <dbReference type="ARBA" id="ARBA00001936"/>
    </source>
</evidence>
<feature type="binding site" evidence="17">
    <location>
        <position position="210"/>
    </location>
    <ligand>
        <name>ATP</name>
        <dbReference type="ChEBI" id="CHEBI:30616"/>
        <label>1</label>
    </ligand>
</feature>
<dbReference type="Gene3D" id="3.30.470.20">
    <property type="entry name" value="ATP-grasp fold, B domain"/>
    <property type="match status" value="2"/>
</dbReference>
<evidence type="ECO:0000313" key="21">
    <source>
        <dbReference type="EMBL" id="SFS49792.1"/>
    </source>
</evidence>
<dbReference type="NCBIfam" id="NF009455">
    <property type="entry name" value="PRK12815.1"/>
    <property type="match status" value="1"/>
</dbReference>
<dbReference type="SMART" id="SM00851">
    <property type="entry name" value="MGS"/>
    <property type="match status" value="1"/>
</dbReference>
<feature type="binding site" evidence="17">
    <location>
        <position position="176"/>
    </location>
    <ligand>
        <name>ATP</name>
        <dbReference type="ChEBI" id="CHEBI:30616"/>
        <label>1</label>
    </ligand>
</feature>
<comment type="caution">
    <text evidence="17">Lacks conserved residue(s) required for the propagation of feature annotation.</text>
</comment>
<evidence type="ECO:0000256" key="2">
    <source>
        <dbReference type="ARBA" id="ARBA00005077"/>
    </source>
</evidence>
<dbReference type="Proteomes" id="UP000199139">
    <property type="component" value="Unassembled WGS sequence"/>
</dbReference>
<dbReference type="GO" id="GO:0044205">
    <property type="term" value="P:'de novo' UMP biosynthetic process"/>
    <property type="evidence" value="ECO:0007669"/>
    <property type="project" value="UniProtKB-UniRule"/>
</dbReference>
<dbReference type="OrthoDB" id="9804197at2"/>
<dbReference type="SUPFAM" id="SSF52440">
    <property type="entry name" value="PreATP-grasp domain"/>
    <property type="match status" value="2"/>
</dbReference>
<dbReference type="PROSITE" id="PS00867">
    <property type="entry name" value="CPSASE_2"/>
    <property type="match status" value="2"/>
</dbReference>
<feature type="binding site" evidence="17">
    <location>
        <position position="300"/>
    </location>
    <ligand>
        <name>Mg(2+)</name>
        <dbReference type="ChEBI" id="CHEBI:18420"/>
        <label>2</label>
    </ligand>
</feature>
<sequence>MPKRTDINKILVIGSGPIIIGQAAEFDYSGTQACQALREEGYTVVLANSNPATIMTDHTVADTVYMEPLTVEYLSKIIQKERPDAILPTLGGQTGLNLAIELEKSGILNKYPTEMLGTSLDAIQLAEDREKFRQLMHDLNEPVPESEIVNSVDEALAFADQIGYPLIVRPAYTLGGSGGGMCYNEQDLREITRSGLQYSPVNQCLIERNIAGFKEIEYEVMRDKNDQAIVVCNMENIDPVGIHTGDSIVVAPSQTLSDREYQMLRNASLKIIRALEIEGGCNVQLALDPDSFQYYIIEVNPRVSRSSALASKATGYPIAKIAAKIAIGLTLDEIKNPVTETTYSAFEPALDYVVTKFPRFPFDKFTSGNRTLGTQMKATGEVMAIGRTFEESFLKGIRSLDFNDDDFYLPECVDLTDEDLLEQVVKADDRRIFVLAELLRRHYTVEQLFELTKMDRFFLTKLQKIIQFEHVLLNEKLTAVSLEQAKKLGFSDRQLERITRLSEDVIYNMRMEHNIKPVYKMVDTCAAEFESSTPYFYSSYEEEQESLVSNREKVIVIGSGPIRIGQGIEFDYATVHSVLALKEMGYEAIIMNSNPETVSTDFSVSDKLYFEPLTLEDVMHVVELEQPVGVIVQFGGQTAINLADGLTRRGVTILGTDLEAIDRAEDRDKFEQLLTSLSIPQPKGESVKALDEAKVVANRIGYPVLVRPSYVIGGSQMEIVYNDTELAHYLEKTTHIKRKHPVLIDKYLTGIEVEVDAISDGETTIIPGIMEHIERAGVHSGDSIAVYPTQRLSKETKQQLIDTTIKIAKALNIKGLINIQFVVHQDNVYVLEVNPRASRTIPFLSKITDVTMANLATRAIMGESLASLGYEEGLLEEADHVSVKVPVFSFQKLKSVDTILGPEMKSTGEAIGRDKTLAKALFKGLVASGIEIPFEGAVLFTVADKDKAEATDIARGFQQLGFDIYATQGTAEHLIENGVIATAVDKIGSDQENVLSLIEKNAVHFVVNTLTSGNKPLSDGFKIRRAAVEHGIASLTSLDTARAILNVIDQTTFQARPMVVNQEVIR</sequence>
<feature type="binding site" evidence="17">
    <location>
        <position position="284"/>
    </location>
    <ligand>
        <name>ATP</name>
        <dbReference type="ChEBI" id="CHEBI:30616"/>
        <label>1</label>
    </ligand>
</feature>
<dbReference type="Pfam" id="PF02142">
    <property type="entry name" value="MGS"/>
    <property type="match status" value="1"/>
</dbReference>
<comment type="domain">
    <text evidence="17">The large subunit is composed of 2 ATP-grasp domains that are involved in binding the 2 ATP molecules needed for carbamoyl phosphate synthesis. The N-terminal ATP-grasp domain (referred to as the carboxyphosphate synthetic component) catalyzes the ATP-dependent phosphorylation of hydrogencarbonate to carboxyphosphate and the subsequent nucleophilic attack by ammonia to form a carbamate intermediate. The C-terminal ATP-grasp domain (referred to as the carbamoyl phosphate synthetic component) then catalyzes the phosphorylation of carbamate with the second ATP to form the end product carbamoyl phosphate. The reactive and unstable enzyme intermediates are sequentially channeled from one active site to the next through the interior of the protein over a distance of at least 96 A.</text>
</comment>
<evidence type="ECO:0000256" key="12">
    <source>
        <dbReference type="ARBA" id="ARBA00022975"/>
    </source>
</evidence>
<keyword evidence="12 17" id="KW-0665">Pyrimidine biosynthesis</keyword>
<comment type="catalytic activity">
    <reaction evidence="15 17">
        <text>hydrogencarbonate + L-glutamine + 2 ATP + H2O = carbamoyl phosphate + L-glutamate + 2 ADP + phosphate + 2 H(+)</text>
        <dbReference type="Rhea" id="RHEA:18633"/>
        <dbReference type="ChEBI" id="CHEBI:15377"/>
        <dbReference type="ChEBI" id="CHEBI:15378"/>
        <dbReference type="ChEBI" id="CHEBI:17544"/>
        <dbReference type="ChEBI" id="CHEBI:29985"/>
        <dbReference type="ChEBI" id="CHEBI:30616"/>
        <dbReference type="ChEBI" id="CHEBI:43474"/>
        <dbReference type="ChEBI" id="CHEBI:58228"/>
        <dbReference type="ChEBI" id="CHEBI:58359"/>
        <dbReference type="ChEBI" id="CHEBI:456216"/>
        <dbReference type="EC" id="6.3.5.5"/>
    </reaction>
</comment>
<keyword evidence="23" id="KW-1185">Reference proteome</keyword>
<dbReference type="SUPFAM" id="SSF48108">
    <property type="entry name" value="Carbamoyl phosphate synthetase, large subunit connection domain"/>
    <property type="match status" value="1"/>
</dbReference>
<feature type="binding site" evidence="17">
    <location>
        <position position="779"/>
    </location>
    <ligand>
        <name>ATP</name>
        <dbReference type="ChEBI" id="CHEBI:30616"/>
        <label>2</label>
    </ligand>
</feature>
<dbReference type="UniPathway" id="UPA00070">
    <property type="reaction ID" value="UER00115"/>
</dbReference>
<accession>A0A1I6QBL2</accession>
<dbReference type="GO" id="GO:0046872">
    <property type="term" value="F:metal ion binding"/>
    <property type="evidence" value="ECO:0007669"/>
    <property type="project" value="UniProtKB-KW"/>
</dbReference>
<dbReference type="HAMAP" id="MF_01210_A">
    <property type="entry name" value="CPSase_L_chain_A"/>
    <property type="match status" value="1"/>
</dbReference>
<evidence type="ECO:0000256" key="16">
    <source>
        <dbReference type="ARBA" id="ARBA00060037"/>
    </source>
</evidence>
<evidence type="ECO:0000256" key="11">
    <source>
        <dbReference type="ARBA" id="ARBA00022842"/>
    </source>
</evidence>
<evidence type="ECO:0000256" key="10">
    <source>
        <dbReference type="ARBA" id="ARBA00022840"/>
    </source>
</evidence>
<reference evidence="20 23" key="2">
    <citation type="submission" date="2019-07" db="EMBL/GenBank/DDBJ databases">
        <title>Whole genome shotgun sequence of Halolactibacillus miurensis NBRC 100873.</title>
        <authorList>
            <person name="Hosoyama A."/>
            <person name="Uohara A."/>
            <person name="Ohji S."/>
            <person name="Ichikawa N."/>
        </authorList>
    </citation>
    <scope>NUCLEOTIDE SEQUENCE [LARGE SCALE GENOMIC DNA]</scope>
    <source>
        <strain evidence="20 23">NBRC 100873</strain>
    </source>
</reference>
<gene>
    <name evidence="17" type="primary">carB</name>
    <name evidence="20" type="synonym">pyrAB</name>
    <name evidence="20" type="ORF">HMI01_04800</name>
    <name evidence="21" type="ORF">SAMN05421668_10429</name>
</gene>
<evidence type="ECO:0000256" key="9">
    <source>
        <dbReference type="ARBA" id="ARBA00022741"/>
    </source>
</evidence>
<dbReference type="FunFam" id="3.30.470.20:FF:000026">
    <property type="entry name" value="Carbamoyl-phosphate synthase large chain"/>
    <property type="match status" value="1"/>
</dbReference>
<dbReference type="RefSeq" id="WP_089852967.1">
    <property type="nucleotide sequence ID" value="NZ_BJWJ01000003.1"/>
</dbReference>
<dbReference type="EMBL" id="FPAI01000004">
    <property type="protein sequence ID" value="SFS49792.1"/>
    <property type="molecule type" value="Genomic_DNA"/>
</dbReference>
<dbReference type="NCBIfam" id="NF003671">
    <property type="entry name" value="PRK05294.1"/>
    <property type="match status" value="1"/>
</dbReference>
<dbReference type="FunFam" id="3.30.1490.20:FF:000001">
    <property type="entry name" value="Carbamoyl-phosphate synthase large chain"/>
    <property type="match status" value="1"/>
</dbReference>
<dbReference type="EC" id="6.3.5.5" evidence="17"/>
<evidence type="ECO:0000256" key="7">
    <source>
        <dbReference type="ARBA" id="ARBA00022723"/>
    </source>
</evidence>
<feature type="binding site" evidence="17">
    <location>
        <position position="298"/>
    </location>
    <ligand>
        <name>Mn(2+)</name>
        <dbReference type="ChEBI" id="CHEBI:29035"/>
        <label>2</label>
    </ligand>
</feature>
<dbReference type="Pfam" id="PF02787">
    <property type="entry name" value="CPSase_L_D3"/>
    <property type="match status" value="1"/>
</dbReference>
<feature type="domain" description="MGS-like" evidence="19">
    <location>
        <begin position="930"/>
        <end position="1066"/>
    </location>
</feature>
<feature type="binding site" evidence="17">
    <location>
        <position position="777"/>
    </location>
    <ligand>
        <name>ATP</name>
        <dbReference type="ChEBI" id="CHEBI:30616"/>
        <label>2</label>
    </ligand>
</feature>
<comment type="catalytic activity">
    <reaction evidence="14 17">
        <text>hydrogencarbonate + NH4(+) + 2 ATP = carbamoyl phosphate + 2 ADP + phosphate + 2 H(+)</text>
        <dbReference type="Rhea" id="RHEA:18029"/>
        <dbReference type="ChEBI" id="CHEBI:15378"/>
        <dbReference type="ChEBI" id="CHEBI:17544"/>
        <dbReference type="ChEBI" id="CHEBI:28938"/>
        <dbReference type="ChEBI" id="CHEBI:30616"/>
        <dbReference type="ChEBI" id="CHEBI:43474"/>
        <dbReference type="ChEBI" id="CHEBI:58228"/>
        <dbReference type="ChEBI" id="CHEBI:456216"/>
        <dbReference type="EC" id="6.3.4.16"/>
    </reaction>
</comment>
<feature type="domain" description="ATP-grasp" evidence="18">
    <location>
        <begin position="133"/>
        <end position="327"/>
    </location>
</feature>
<feature type="binding site" evidence="17">
    <location>
        <position position="169"/>
    </location>
    <ligand>
        <name>ATP</name>
        <dbReference type="ChEBI" id="CHEBI:30616"/>
        <label>1</label>
    </ligand>
</feature>
<feature type="binding site" evidence="17">
    <location>
        <position position="748"/>
    </location>
    <ligand>
        <name>ATP</name>
        <dbReference type="ChEBI" id="CHEBI:30616"/>
        <label>2</label>
    </ligand>
</feature>
<feature type="binding site" evidence="17">
    <location>
        <position position="175"/>
    </location>
    <ligand>
        <name>ATP</name>
        <dbReference type="ChEBI" id="CHEBI:30616"/>
        <label>1</label>
    </ligand>
</feature>
<dbReference type="PANTHER" id="PTHR11405">
    <property type="entry name" value="CARBAMOYLTRANSFERASE FAMILY MEMBER"/>
    <property type="match status" value="1"/>
</dbReference>
<comment type="function">
    <text evidence="17">Large subunit of the glutamine-dependent carbamoyl phosphate synthetase (CPSase). CPSase catalyzes the formation of carbamoyl phosphate from the ammonia moiety of glutamine, carbonate, and phosphate donated by ATP, constituting the first step of 2 biosynthetic pathways, one leading to arginine and/or urea and the other to pyrimidine nucleotides. The large subunit (synthetase) binds the substrates ammonia (free or transferred from glutamine from the small subunit), hydrogencarbonate and ATP and carries out an ATP-coupled ligase reaction, activating hydrogencarbonate by forming carboxy phosphate which reacts with ammonia to form carbamoyl phosphate.</text>
</comment>
<evidence type="ECO:0000259" key="19">
    <source>
        <dbReference type="PROSITE" id="PS51855"/>
    </source>
</evidence>
<feature type="binding site" evidence="17">
    <location>
        <position position="298"/>
    </location>
    <ligand>
        <name>ATP</name>
        <dbReference type="ChEBI" id="CHEBI:30616"/>
        <label>1</label>
    </ligand>
</feature>
<evidence type="ECO:0000313" key="20">
    <source>
        <dbReference type="EMBL" id="GEM03492.1"/>
    </source>
</evidence>
<feature type="region of interest" description="Carboxyphosphate synthetic domain" evidence="17">
    <location>
        <begin position="1"/>
        <end position="401"/>
    </location>
</feature>
<feature type="binding site" evidence="17">
    <location>
        <position position="746"/>
    </location>
    <ligand>
        <name>ATP</name>
        <dbReference type="ChEBI" id="CHEBI:30616"/>
        <label>2</label>
    </ligand>
</feature>
<evidence type="ECO:0000256" key="8">
    <source>
        <dbReference type="ARBA" id="ARBA00022737"/>
    </source>
</evidence>
<dbReference type="PROSITE" id="PS50975">
    <property type="entry name" value="ATP_GRASP"/>
    <property type="match status" value="2"/>
</dbReference>
<feature type="binding site" evidence="17">
    <location>
        <position position="129"/>
    </location>
    <ligand>
        <name>ATP</name>
        <dbReference type="ChEBI" id="CHEBI:30616"/>
        <label>1</label>
    </ligand>
</feature>
<feature type="binding site" evidence="17">
    <location>
        <position position="243"/>
    </location>
    <ligand>
        <name>ATP</name>
        <dbReference type="ChEBI" id="CHEBI:30616"/>
        <label>1</label>
    </ligand>
</feature>
<feature type="binding site" evidence="17">
    <location>
        <position position="300"/>
    </location>
    <ligand>
        <name>Mn(2+)</name>
        <dbReference type="ChEBI" id="CHEBI:29035"/>
        <label>2</label>
    </ligand>
</feature>
<feature type="domain" description="ATP-grasp" evidence="18">
    <location>
        <begin position="671"/>
        <end position="861"/>
    </location>
</feature>
<dbReference type="InterPro" id="IPR011607">
    <property type="entry name" value="MGS-like_dom"/>
</dbReference>
<dbReference type="Proteomes" id="UP000321773">
    <property type="component" value="Unassembled WGS sequence"/>
</dbReference>
<dbReference type="InterPro" id="IPR011761">
    <property type="entry name" value="ATP-grasp"/>
</dbReference>
<evidence type="ECO:0000256" key="17">
    <source>
        <dbReference type="HAMAP-Rule" id="MF_01210"/>
    </source>
</evidence>
<evidence type="ECO:0000313" key="22">
    <source>
        <dbReference type="Proteomes" id="UP000199139"/>
    </source>
</evidence>
<comment type="similarity">
    <text evidence="3 17">Belongs to the CarB family.</text>
</comment>
<dbReference type="InterPro" id="IPR036897">
    <property type="entry name" value="CarbamoylP_synth_lsu_oligo_sf"/>
</dbReference>
<feature type="binding site" evidence="17">
    <location>
        <position position="298"/>
    </location>
    <ligand>
        <name>Mg(2+)</name>
        <dbReference type="ChEBI" id="CHEBI:18420"/>
        <label>1</label>
    </ligand>
</feature>